<feature type="binding site" evidence="3">
    <location>
        <position position="286"/>
    </location>
    <ligand>
        <name>FAD</name>
        <dbReference type="ChEBI" id="CHEBI:57692"/>
    </ligand>
</feature>
<dbReference type="SUPFAM" id="SSF51905">
    <property type="entry name" value="FAD/NAD(P)-binding domain"/>
    <property type="match status" value="1"/>
</dbReference>
<feature type="active site" description="Proton acceptor" evidence="2">
    <location>
        <position position="606"/>
    </location>
</feature>
<dbReference type="InterPro" id="IPR000172">
    <property type="entry name" value="GMC_OxRdtase_N"/>
</dbReference>
<dbReference type="VEuPathDB" id="VectorBase:SCAU013378"/>
<dbReference type="Gene3D" id="3.50.50.60">
    <property type="entry name" value="FAD/NAD(P)-binding domain"/>
    <property type="match status" value="1"/>
</dbReference>
<dbReference type="KEGG" id="scac:106084293"/>
<dbReference type="Pfam" id="PF05199">
    <property type="entry name" value="GMC_oxred_C"/>
    <property type="match status" value="1"/>
</dbReference>
<dbReference type="PIRSF" id="PIRSF000137">
    <property type="entry name" value="Alcohol_oxidase"/>
    <property type="match status" value="1"/>
</dbReference>
<organism evidence="6 7">
    <name type="scientific">Stomoxys calcitrans</name>
    <name type="common">Stable fly</name>
    <name type="synonym">Conops calcitrans</name>
    <dbReference type="NCBI Taxonomy" id="35570"/>
    <lineage>
        <taxon>Eukaryota</taxon>
        <taxon>Metazoa</taxon>
        <taxon>Ecdysozoa</taxon>
        <taxon>Arthropoda</taxon>
        <taxon>Hexapoda</taxon>
        <taxon>Insecta</taxon>
        <taxon>Pterygota</taxon>
        <taxon>Neoptera</taxon>
        <taxon>Endopterygota</taxon>
        <taxon>Diptera</taxon>
        <taxon>Brachycera</taxon>
        <taxon>Muscomorpha</taxon>
        <taxon>Muscoidea</taxon>
        <taxon>Muscidae</taxon>
        <taxon>Stomoxys</taxon>
    </lineage>
</organism>
<dbReference type="GO" id="GO:0050660">
    <property type="term" value="F:flavin adenine dinucleotide binding"/>
    <property type="evidence" value="ECO:0007669"/>
    <property type="project" value="InterPro"/>
</dbReference>
<dbReference type="PROSITE" id="PS00624">
    <property type="entry name" value="GMC_OXRED_2"/>
    <property type="match status" value="1"/>
</dbReference>
<dbReference type="InterPro" id="IPR007867">
    <property type="entry name" value="GMC_OxRtase_C"/>
</dbReference>
<feature type="active site" description="Proton donor" evidence="2">
    <location>
        <position position="562"/>
    </location>
</feature>
<dbReference type="Gene3D" id="3.30.560.10">
    <property type="entry name" value="Glucose Oxidase, domain 3"/>
    <property type="match status" value="1"/>
</dbReference>
<evidence type="ECO:0000313" key="7">
    <source>
        <dbReference type="Proteomes" id="UP000095300"/>
    </source>
</evidence>
<sequence>MCVKAQRARWQWPLMATIFLLFCLSQPVYQMKAQTSFVPYLFTFLGQVKSQAQLEALDEGVQLLKEYDFIIVGAGTAGCTLAARLSENPKWKVLLLEAGGPETLFLDIPLAAIEFQLYSKLNWAYRAQSSKSFCLGLEKNRCNFPRGKVMGGSSALNYMVYMRGNRRDYGQWAQMGNEGWSYEEILPYFQKAEGSMVPDADNQVVGRKGPVKITYPKVHFELAEQFLEAVQQYGLPRCDYNGLKQNCVSYVQATTDEVFRWSANRAYLYPIKGKRPNLHIVKHALVTKILIDANNRTAYGVTFERRGQSFEVRARLEVISAAGAINTPQLLMLSGVGPAKHLREVGIKPLADLAVGFNLQDHIASPLTFTANISTLRLDDLLDAEEFLKLQTHNSKISILGGLEALSLHAWDDAQKADSWPEFELFLVSTGLHIDPAAVPAFGIRNEIVQTLYKDILENYLNAFMIFAMPLRPRSRGRILLRNNNPHIHPLIYPNYLADPADVATVVRALQKAIEIAKQPAMRQVGATLLQRKIPQCSQYGKVTSPAYLECYARHLTLTIYHQSGTAKMGPKSDKTAVVDARLRVHGIKNLRVVDASIMPTIVSGHTNGPVFMIAEKAADMIKQDHGYV</sequence>
<comment type="cofactor">
    <cofactor evidence="3">
        <name>FAD</name>
        <dbReference type="ChEBI" id="CHEBI:57692"/>
    </cofactor>
</comment>
<feature type="domain" description="Glucose-methanol-choline oxidoreductase N-terminal" evidence="5">
    <location>
        <begin position="323"/>
        <end position="337"/>
    </location>
</feature>
<dbReference type="EnsemblMetazoa" id="SCAU013378-RA">
    <property type="protein sequence ID" value="SCAU013378-PA"/>
    <property type="gene ID" value="SCAU013378"/>
</dbReference>
<dbReference type="Proteomes" id="UP000095300">
    <property type="component" value="Unassembled WGS sequence"/>
</dbReference>
<protein>
    <recommendedName>
        <fullName evidence="5">Glucose-methanol-choline oxidoreductase N-terminal domain-containing protein</fullName>
    </recommendedName>
</protein>
<dbReference type="PANTHER" id="PTHR11552">
    <property type="entry name" value="GLUCOSE-METHANOL-CHOLINE GMC OXIDOREDUCTASE"/>
    <property type="match status" value="1"/>
</dbReference>
<gene>
    <name evidence="6" type="primary">106084293</name>
</gene>
<feature type="binding site" evidence="3">
    <location>
        <begin position="157"/>
        <end position="160"/>
    </location>
    <ligand>
        <name>FAD</name>
        <dbReference type="ChEBI" id="CHEBI:57692"/>
    </ligand>
</feature>
<feature type="signal peptide" evidence="4">
    <location>
        <begin position="1"/>
        <end position="30"/>
    </location>
</feature>
<keyword evidence="3" id="KW-0285">Flavoprotein</keyword>
<evidence type="ECO:0000256" key="1">
    <source>
        <dbReference type="ARBA" id="ARBA00010790"/>
    </source>
</evidence>
<reference evidence="6" key="1">
    <citation type="submission" date="2020-05" db="UniProtKB">
        <authorList>
            <consortium name="EnsemblMetazoa"/>
        </authorList>
    </citation>
    <scope>IDENTIFICATION</scope>
    <source>
        <strain evidence="6">USDA</strain>
    </source>
</reference>
<keyword evidence="4" id="KW-0732">Signal</keyword>
<feature type="chain" id="PRO_5009327670" description="Glucose-methanol-choline oxidoreductase N-terminal domain-containing protein" evidence="4">
    <location>
        <begin position="31"/>
        <end position="629"/>
    </location>
</feature>
<dbReference type="Pfam" id="PF00732">
    <property type="entry name" value="GMC_oxred_N"/>
    <property type="match status" value="1"/>
</dbReference>
<dbReference type="SUPFAM" id="SSF54373">
    <property type="entry name" value="FAD-linked reductases, C-terminal domain"/>
    <property type="match status" value="1"/>
</dbReference>
<evidence type="ECO:0000259" key="5">
    <source>
        <dbReference type="PROSITE" id="PS00624"/>
    </source>
</evidence>
<evidence type="ECO:0000313" key="6">
    <source>
        <dbReference type="EnsemblMetazoa" id="SCAU013378-PA"/>
    </source>
</evidence>
<evidence type="ECO:0000256" key="4">
    <source>
        <dbReference type="SAM" id="SignalP"/>
    </source>
</evidence>
<proteinExistence type="inferred from homology"/>
<comment type="similarity">
    <text evidence="1">Belongs to the GMC oxidoreductase family.</text>
</comment>
<keyword evidence="7" id="KW-1185">Reference proteome</keyword>
<name>A0A1I8Q2X6_STOCA</name>
<evidence type="ECO:0000256" key="2">
    <source>
        <dbReference type="PIRSR" id="PIRSR000137-1"/>
    </source>
</evidence>
<dbReference type="OrthoDB" id="269227at2759"/>
<dbReference type="PANTHER" id="PTHR11552:SF158">
    <property type="entry name" value="GH23626P-RELATED"/>
    <property type="match status" value="1"/>
</dbReference>
<evidence type="ECO:0000256" key="3">
    <source>
        <dbReference type="PIRSR" id="PIRSR000137-2"/>
    </source>
</evidence>
<accession>A0A1I8Q2X6</accession>
<dbReference type="GO" id="GO:0016614">
    <property type="term" value="F:oxidoreductase activity, acting on CH-OH group of donors"/>
    <property type="evidence" value="ECO:0007669"/>
    <property type="project" value="InterPro"/>
</dbReference>
<feature type="binding site" evidence="3">
    <location>
        <position position="149"/>
    </location>
    <ligand>
        <name>FAD</name>
        <dbReference type="ChEBI" id="CHEBI:57692"/>
    </ligand>
</feature>
<dbReference type="STRING" id="35570.A0A1I8Q2X6"/>
<keyword evidence="3" id="KW-0274">FAD</keyword>
<dbReference type="InterPro" id="IPR036188">
    <property type="entry name" value="FAD/NAD-bd_sf"/>
</dbReference>
<dbReference type="AlphaFoldDB" id="A0A1I8Q2X6"/>
<dbReference type="InterPro" id="IPR012132">
    <property type="entry name" value="GMC_OxRdtase"/>
</dbReference>